<dbReference type="GO" id="GO:0005794">
    <property type="term" value="C:Golgi apparatus"/>
    <property type="evidence" value="ECO:0007669"/>
    <property type="project" value="UniProtKB-SubCell"/>
</dbReference>
<protein>
    <recommendedName>
        <fullName evidence="10">Longin domain-containing protein</fullName>
    </recommendedName>
</protein>
<feature type="domain" description="Longin" evidence="10">
    <location>
        <begin position="6"/>
        <end position="119"/>
    </location>
</feature>
<evidence type="ECO:0000259" key="10">
    <source>
        <dbReference type="PROSITE" id="PS50859"/>
    </source>
</evidence>
<dbReference type="Gene3D" id="3.30.450.50">
    <property type="entry name" value="Longin domain"/>
    <property type="match status" value="1"/>
</dbReference>
<accession>A0A7R9EVS0</accession>
<evidence type="ECO:0000256" key="7">
    <source>
        <dbReference type="ARBA" id="ARBA00024173"/>
    </source>
</evidence>
<dbReference type="Pfam" id="PF13774">
    <property type="entry name" value="Longin"/>
    <property type="match status" value="1"/>
</dbReference>
<dbReference type="InterPro" id="IPR010908">
    <property type="entry name" value="Longin_dom"/>
</dbReference>
<keyword evidence="4" id="KW-0813">Transport</keyword>
<evidence type="ECO:0000313" key="11">
    <source>
        <dbReference type="EMBL" id="CAD7442336.1"/>
    </source>
</evidence>
<organism evidence="11">
    <name type="scientific">Timema bartmani</name>
    <dbReference type="NCBI Taxonomy" id="61472"/>
    <lineage>
        <taxon>Eukaryota</taxon>
        <taxon>Metazoa</taxon>
        <taxon>Ecdysozoa</taxon>
        <taxon>Arthropoda</taxon>
        <taxon>Hexapoda</taxon>
        <taxon>Insecta</taxon>
        <taxon>Pterygota</taxon>
        <taxon>Neoptera</taxon>
        <taxon>Polyneoptera</taxon>
        <taxon>Phasmatodea</taxon>
        <taxon>Timematodea</taxon>
        <taxon>Timematoidea</taxon>
        <taxon>Timematidae</taxon>
        <taxon>Timema</taxon>
    </lineage>
</organism>
<dbReference type="EMBL" id="OD565673">
    <property type="protein sequence ID" value="CAD7442336.1"/>
    <property type="molecule type" value="Genomic_DNA"/>
</dbReference>
<dbReference type="CDD" id="cd14824">
    <property type="entry name" value="Longin"/>
    <property type="match status" value="1"/>
</dbReference>
<evidence type="ECO:0000256" key="5">
    <source>
        <dbReference type="ARBA" id="ARBA00023054"/>
    </source>
</evidence>
<evidence type="ECO:0000256" key="4">
    <source>
        <dbReference type="ARBA" id="ARBA00022927"/>
    </source>
</evidence>
<dbReference type="GO" id="GO:0006888">
    <property type="term" value="P:endoplasmic reticulum to Golgi vesicle-mediated transport"/>
    <property type="evidence" value="ECO:0007669"/>
    <property type="project" value="InterPro"/>
</dbReference>
<dbReference type="PROSITE" id="PS50859">
    <property type="entry name" value="LONGIN"/>
    <property type="match status" value="1"/>
</dbReference>
<reference evidence="11" key="1">
    <citation type="submission" date="2020-11" db="EMBL/GenBank/DDBJ databases">
        <authorList>
            <person name="Tran Van P."/>
        </authorList>
    </citation>
    <scope>NUCLEOTIDE SEQUENCE</scope>
</reference>
<dbReference type="GO" id="GO:0005484">
    <property type="term" value="F:SNAP receptor activity"/>
    <property type="evidence" value="ECO:0007669"/>
    <property type="project" value="InterPro"/>
</dbReference>
<dbReference type="FunFam" id="3.30.450.50:FF:000004">
    <property type="entry name" value="vesicle-trafficking protein SEC22b"/>
    <property type="match status" value="1"/>
</dbReference>
<evidence type="ECO:0000256" key="1">
    <source>
        <dbReference type="ARBA" id="ARBA00004163"/>
    </source>
</evidence>
<comment type="function">
    <text evidence="7">SNARE involved in targeting and fusion of ER-derived transport vesicles with the Golgi complex as well as Golgi-derived retrograde transport vesicles with the ER.</text>
</comment>
<sequence>MVLMTMIARITDGLPLAATMQEDEQSGKSVLEYQNQAKMLFRKLTAQSPTRLTIETGPYLFHYLIENDVCYLVLAERNYSKRLAYSYLEDLAQEFHSQYGKRVNSVTRPYTFIEFDTYIQKAKKIFTDSRARRNLSALNTELQDVQRIMVQNIDDVLQRGVVLSVTLGIGLGILSSVDRHATNLDKGLEKCRRECPGNVSRGGTEGCPGNVGRGGTEGCPGNENVAAKRANGKLTLSHRRFREHEVWSGPGSREELDTKAQNLSMLSQVYKKDATHLNTKSMYVKAAAGCFVVLVFVLYFWVL</sequence>
<keyword evidence="4" id="KW-0653">Protein transport</keyword>
<proteinExistence type="inferred from homology"/>
<dbReference type="GO" id="GO:0015031">
    <property type="term" value="P:protein transport"/>
    <property type="evidence" value="ECO:0007669"/>
    <property type="project" value="UniProtKB-KW"/>
</dbReference>
<dbReference type="SUPFAM" id="SSF58038">
    <property type="entry name" value="SNARE fusion complex"/>
    <property type="match status" value="1"/>
</dbReference>
<dbReference type="SMART" id="SM01270">
    <property type="entry name" value="Longin"/>
    <property type="match status" value="1"/>
</dbReference>
<dbReference type="AlphaFoldDB" id="A0A7R9EVS0"/>
<keyword evidence="5" id="KW-0175">Coiled coil</keyword>
<evidence type="ECO:0000256" key="6">
    <source>
        <dbReference type="ARBA" id="ARBA00023136"/>
    </source>
</evidence>
<dbReference type="InterPro" id="IPR044565">
    <property type="entry name" value="Sec22"/>
</dbReference>
<evidence type="ECO:0000256" key="2">
    <source>
        <dbReference type="ARBA" id="ARBA00004223"/>
    </source>
</evidence>
<evidence type="ECO:0000256" key="3">
    <source>
        <dbReference type="ARBA" id="ARBA00008025"/>
    </source>
</evidence>
<evidence type="ECO:0000256" key="9">
    <source>
        <dbReference type="SAM" id="Phobius"/>
    </source>
</evidence>
<dbReference type="InterPro" id="IPR011012">
    <property type="entry name" value="Longin-like_dom_sf"/>
</dbReference>
<dbReference type="GO" id="GO:0005789">
    <property type="term" value="C:endoplasmic reticulum membrane"/>
    <property type="evidence" value="ECO:0007669"/>
    <property type="project" value="UniProtKB-SubCell"/>
</dbReference>
<dbReference type="Gene3D" id="1.20.5.110">
    <property type="match status" value="1"/>
</dbReference>
<comment type="similarity">
    <text evidence="3">Belongs to the synaptobrevin family.</text>
</comment>
<gene>
    <name evidence="11" type="ORF">TBIB3V08_LOCUS4772</name>
</gene>
<dbReference type="SUPFAM" id="SSF64356">
    <property type="entry name" value="SNARE-like"/>
    <property type="match status" value="1"/>
</dbReference>
<dbReference type="PANTHER" id="PTHR45837">
    <property type="entry name" value="VESICLE-TRAFFICKING PROTEIN SEC22B"/>
    <property type="match status" value="1"/>
</dbReference>
<keyword evidence="9" id="KW-1133">Transmembrane helix</keyword>
<keyword evidence="6 9" id="KW-0472">Membrane</keyword>
<feature type="transmembrane region" description="Helical" evidence="9">
    <location>
        <begin position="282"/>
        <end position="302"/>
    </location>
</feature>
<evidence type="ECO:0000256" key="8">
    <source>
        <dbReference type="ARBA" id="ARBA00024188"/>
    </source>
</evidence>
<keyword evidence="9" id="KW-0812">Transmembrane</keyword>
<dbReference type="GO" id="GO:0006890">
    <property type="term" value="P:retrograde vesicle-mediated transport, Golgi to endoplasmic reticulum"/>
    <property type="evidence" value="ECO:0007669"/>
    <property type="project" value="InterPro"/>
</dbReference>
<comment type="subcellular location">
    <subcellularLocation>
        <location evidence="1">Endoplasmic reticulum membrane</location>
        <topology evidence="1">Single-pass type IV membrane protein</topology>
    </subcellularLocation>
    <subcellularLocation>
        <location evidence="8">Golgi apparatus</location>
        <location evidence="8">cis-Golgi network membrane</location>
    </subcellularLocation>
    <subcellularLocation>
        <location evidence="2">Melanosome</location>
    </subcellularLocation>
</comment>
<name>A0A7R9EVS0_9NEOP</name>